<gene>
    <name evidence="2" type="primary">PARPA_13650.1 scaffold 47024</name>
</gene>
<evidence type="ECO:0000313" key="2">
    <source>
        <dbReference type="EMBL" id="CEP19335.1"/>
    </source>
</evidence>
<name>A0A0B7NUX2_9FUNG</name>
<dbReference type="InterPro" id="IPR049163">
    <property type="entry name" value="Pif1-like_2B_dom"/>
</dbReference>
<dbReference type="AlphaFoldDB" id="A0A0B7NUX2"/>
<dbReference type="STRING" id="35722.A0A0B7NUX2"/>
<dbReference type="Pfam" id="PF21530">
    <property type="entry name" value="Pif1_2B_dom"/>
    <property type="match status" value="1"/>
</dbReference>
<dbReference type="Gene3D" id="2.30.30.850">
    <property type="match status" value="1"/>
</dbReference>
<dbReference type="SUPFAM" id="SSF52540">
    <property type="entry name" value="P-loop containing nucleoside triphosphate hydrolases"/>
    <property type="match status" value="1"/>
</dbReference>
<keyword evidence="3" id="KW-1185">Reference proteome</keyword>
<dbReference type="CDD" id="cd18809">
    <property type="entry name" value="SF1_C_RecD"/>
    <property type="match status" value="1"/>
</dbReference>
<dbReference type="EMBL" id="LN734024">
    <property type="protein sequence ID" value="CEP19335.1"/>
    <property type="molecule type" value="Genomic_DNA"/>
</dbReference>
<reference evidence="2 3" key="1">
    <citation type="submission" date="2014-09" db="EMBL/GenBank/DDBJ databases">
        <authorList>
            <person name="Ellenberger Sabrina"/>
        </authorList>
    </citation>
    <scope>NUCLEOTIDE SEQUENCE [LARGE SCALE GENOMIC DNA]</scope>
    <source>
        <strain evidence="2 3">CBS 412.66</strain>
    </source>
</reference>
<sequence>MFIEDIYPKQVLQSPIQNSVFFKERAILCSKNTAVAGDIVTLFSTDTVQSDITGSSMGDVPEEYLHSLTPSGLPPSKLELKLGLPIMLLRNLNPDRGLCNGTRSIIHQIGQYVLKVKVLGSESNEMELIPRFTLSTLPGQLPFVLTRKQFPEKLCFAMSINKSLGQSVKKVSVDLREPVFTHGQLYVALSRATSADGVSLLFSQQNSLLTIENVVYSERDSTASLVYGKEPVLPGDSRRRFMDPLTEEDPELIAEDVLARICDLKEKRFEAQEQMILQARKDKERWDAVVKNNKTQTFTVGDYVMLRHESKRGLEFNWMGPYVVLKTNLDYNIYQIQEIEGKVSNSWVHTDRLHSVQYDGSKPDKSWYIPRVPRAK</sequence>
<evidence type="ECO:0000259" key="1">
    <source>
        <dbReference type="Pfam" id="PF21530"/>
    </source>
</evidence>
<dbReference type="OrthoDB" id="2264453at2759"/>
<proteinExistence type="predicted"/>
<accession>A0A0B7NUX2</accession>
<dbReference type="PANTHER" id="PTHR10492:SF57">
    <property type="entry name" value="ATP-DEPENDENT DNA HELICASE"/>
    <property type="match status" value="1"/>
</dbReference>
<dbReference type="Proteomes" id="UP000054107">
    <property type="component" value="Unassembled WGS sequence"/>
</dbReference>
<evidence type="ECO:0000313" key="3">
    <source>
        <dbReference type="Proteomes" id="UP000054107"/>
    </source>
</evidence>
<feature type="domain" description="DNA helicase Pif1-like 2B" evidence="1">
    <location>
        <begin position="63"/>
        <end position="108"/>
    </location>
</feature>
<protein>
    <recommendedName>
        <fullName evidence="1">DNA helicase Pif1-like 2B domain-containing protein</fullName>
    </recommendedName>
</protein>
<dbReference type="PANTHER" id="PTHR10492">
    <property type="match status" value="1"/>
</dbReference>
<dbReference type="InterPro" id="IPR027417">
    <property type="entry name" value="P-loop_NTPase"/>
</dbReference>
<organism evidence="2 3">
    <name type="scientific">Parasitella parasitica</name>
    <dbReference type="NCBI Taxonomy" id="35722"/>
    <lineage>
        <taxon>Eukaryota</taxon>
        <taxon>Fungi</taxon>
        <taxon>Fungi incertae sedis</taxon>
        <taxon>Mucoromycota</taxon>
        <taxon>Mucoromycotina</taxon>
        <taxon>Mucoromycetes</taxon>
        <taxon>Mucorales</taxon>
        <taxon>Mucorineae</taxon>
        <taxon>Mucoraceae</taxon>
        <taxon>Parasitella</taxon>
    </lineage>
</organism>